<proteinExistence type="predicted"/>
<dbReference type="EMBL" id="QGKX02001521">
    <property type="protein sequence ID" value="KAF3511174.1"/>
    <property type="molecule type" value="Genomic_DNA"/>
</dbReference>
<feature type="region of interest" description="Disordered" evidence="1">
    <location>
        <begin position="1"/>
        <end position="28"/>
    </location>
</feature>
<gene>
    <name evidence="2" type="ORF">F2Q69_00006298</name>
</gene>
<accession>A0A8S9P1B3</accession>
<evidence type="ECO:0000256" key="1">
    <source>
        <dbReference type="SAM" id="MobiDB-lite"/>
    </source>
</evidence>
<protein>
    <submittedName>
        <fullName evidence="2">Uncharacterized protein</fullName>
    </submittedName>
</protein>
<dbReference type="AlphaFoldDB" id="A0A8S9P1B3"/>
<evidence type="ECO:0000313" key="2">
    <source>
        <dbReference type="EMBL" id="KAF3511174.1"/>
    </source>
</evidence>
<organism evidence="2 3">
    <name type="scientific">Brassica cretica</name>
    <name type="common">Mustard</name>
    <dbReference type="NCBI Taxonomy" id="69181"/>
    <lineage>
        <taxon>Eukaryota</taxon>
        <taxon>Viridiplantae</taxon>
        <taxon>Streptophyta</taxon>
        <taxon>Embryophyta</taxon>
        <taxon>Tracheophyta</taxon>
        <taxon>Spermatophyta</taxon>
        <taxon>Magnoliopsida</taxon>
        <taxon>eudicotyledons</taxon>
        <taxon>Gunneridae</taxon>
        <taxon>Pentapetalae</taxon>
        <taxon>rosids</taxon>
        <taxon>malvids</taxon>
        <taxon>Brassicales</taxon>
        <taxon>Brassicaceae</taxon>
        <taxon>Brassiceae</taxon>
        <taxon>Brassica</taxon>
    </lineage>
</organism>
<sequence length="75" mass="8495">MQSHHRVHLVETKPEPQTTLQSEPRHAHTPLRKFRHLLVSSTRRCPPSVSHHRLLTAGDSVDSVSQFGDSVNHMA</sequence>
<comment type="caution">
    <text evidence="2">The sequence shown here is derived from an EMBL/GenBank/DDBJ whole genome shotgun (WGS) entry which is preliminary data.</text>
</comment>
<dbReference type="Proteomes" id="UP000712600">
    <property type="component" value="Unassembled WGS sequence"/>
</dbReference>
<name>A0A8S9P1B3_BRACR</name>
<reference evidence="2" key="1">
    <citation type="submission" date="2019-12" db="EMBL/GenBank/DDBJ databases">
        <title>Genome sequencing and annotation of Brassica cretica.</title>
        <authorList>
            <person name="Studholme D.J."/>
            <person name="Sarris P."/>
        </authorList>
    </citation>
    <scope>NUCLEOTIDE SEQUENCE</scope>
    <source>
        <strain evidence="2">PFS-109/04</strain>
        <tissue evidence="2">Leaf</tissue>
    </source>
</reference>
<evidence type="ECO:0000313" key="3">
    <source>
        <dbReference type="Proteomes" id="UP000712600"/>
    </source>
</evidence>